<reference evidence="2" key="1">
    <citation type="journal article" date="2014" name="Science">
        <title>The coffee genome provides insight into the convergent evolution of caffeine biosynthesis.</title>
        <authorList>
            <person name="Denoeud F."/>
            <person name="Carretero-Paulet L."/>
            <person name="Dereeper A."/>
            <person name="Droc G."/>
            <person name="Guyot R."/>
            <person name="Pietrella M."/>
            <person name="Zheng C."/>
            <person name="Alberti A."/>
            <person name="Anthony F."/>
            <person name="Aprea G."/>
            <person name="Aury J.M."/>
            <person name="Bento P."/>
            <person name="Bernard M."/>
            <person name="Bocs S."/>
            <person name="Campa C."/>
            <person name="Cenci A."/>
            <person name="Combes M.C."/>
            <person name="Crouzillat D."/>
            <person name="Da Silva C."/>
            <person name="Daddiego L."/>
            <person name="De Bellis F."/>
            <person name="Dussert S."/>
            <person name="Garsmeur O."/>
            <person name="Gayraud T."/>
            <person name="Guignon V."/>
            <person name="Jahn K."/>
            <person name="Jamilloux V."/>
            <person name="Joet T."/>
            <person name="Labadie K."/>
            <person name="Lan T."/>
            <person name="Leclercq J."/>
            <person name="Lepelley M."/>
            <person name="Leroy T."/>
            <person name="Li L.T."/>
            <person name="Librado P."/>
            <person name="Lopez L."/>
            <person name="Munoz A."/>
            <person name="Noel B."/>
            <person name="Pallavicini A."/>
            <person name="Perrotta G."/>
            <person name="Poncet V."/>
            <person name="Pot D."/>
            <person name="Priyono X."/>
            <person name="Rigoreau M."/>
            <person name="Rouard M."/>
            <person name="Rozas J."/>
            <person name="Tranchant-Dubreuil C."/>
            <person name="VanBuren R."/>
            <person name="Zhang Q."/>
            <person name="Andrade A.C."/>
            <person name="Argout X."/>
            <person name="Bertrand B."/>
            <person name="de Kochko A."/>
            <person name="Graziosi G."/>
            <person name="Henry R.J."/>
            <person name="Jayarama X."/>
            <person name="Ming R."/>
            <person name="Nagai C."/>
            <person name="Rounsley S."/>
            <person name="Sankoff D."/>
            <person name="Giuliano G."/>
            <person name="Albert V.A."/>
            <person name="Wincker P."/>
            <person name="Lashermes P."/>
        </authorList>
    </citation>
    <scope>NUCLEOTIDE SEQUENCE [LARGE SCALE GENOMIC DNA]</scope>
    <source>
        <strain evidence="2">cv. DH200-94</strain>
    </source>
</reference>
<accession>A0A068V137</accession>
<dbReference type="InParanoid" id="A0A068V137"/>
<proteinExistence type="predicted"/>
<evidence type="ECO:0000313" key="2">
    <source>
        <dbReference type="Proteomes" id="UP000295252"/>
    </source>
</evidence>
<protein>
    <submittedName>
        <fullName evidence="1">Uncharacterized protein</fullName>
    </submittedName>
</protein>
<keyword evidence="2" id="KW-1185">Reference proteome</keyword>
<dbReference type="Gramene" id="CDP14257">
    <property type="protein sequence ID" value="CDP14257"/>
    <property type="gene ID" value="GSCOC_T00040547001"/>
</dbReference>
<dbReference type="EMBL" id="HG739165">
    <property type="protein sequence ID" value="CDP14257.1"/>
    <property type="molecule type" value="Genomic_DNA"/>
</dbReference>
<evidence type="ECO:0000313" key="1">
    <source>
        <dbReference type="EMBL" id="CDP14257.1"/>
    </source>
</evidence>
<dbReference type="AlphaFoldDB" id="A0A068V137"/>
<name>A0A068V137_COFCA</name>
<organism evidence="1 2">
    <name type="scientific">Coffea canephora</name>
    <name type="common">Robusta coffee</name>
    <dbReference type="NCBI Taxonomy" id="49390"/>
    <lineage>
        <taxon>Eukaryota</taxon>
        <taxon>Viridiplantae</taxon>
        <taxon>Streptophyta</taxon>
        <taxon>Embryophyta</taxon>
        <taxon>Tracheophyta</taxon>
        <taxon>Spermatophyta</taxon>
        <taxon>Magnoliopsida</taxon>
        <taxon>eudicotyledons</taxon>
        <taxon>Gunneridae</taxon>
        <taxon>Pentapetalae</taxon>
        <taxon>asterids</taxon>
        <taxon>lamiids</taxon>
        <taxon>Gentianales</taxon>
        <taxon>Rubiaceae</taxon>
        <taxon>Ixoroideae</taxon>
        <taxon>Gardenieae complex</taxon>
        <taxon>Bertiereae - Coffeeae clade</taxon>
        <taxon>Coffeeae</taxon>
        <taxon>Coffea</taxon>
    </lineage>
</organism>
<gene>
    <name evidence="1" type="ORF">GSCOC_T00040547001</name>
</gene>
<dbReference type="Proteomes" id="UP000295252">
    <property type="component" value="Chromosome VIII"/>
</dbReference>
<sequence>MLLPNCFFSMGSAASLRFCFPVRANASNCQTSHLVLTHKAMDKEASKAYIPWNGGSRR</sequence>